<protein>
    <submittedName>
        <fullName evidence="2">Uncharacterized protein</fullName>
    </submittedName>
</protein>
<reference evidence="2" key="2">
    <citation type="submission" date="2022-10" db="EMBL/GenBank/DDBJ databases">
        <authorList>
            <consortium name="ENA_rothamsted_submissions"/>
            <consortium name="culmorum"/>
            <person name="King R."/>
        </authorList>
    </citation>
    <scope>NUCLEOTIDE SEQUENCE</scope>
</reference>
<feature type="region of interest" description="Disordered" evidence="1">
    <location>
        <begin position="35"/>
        <end position="67"/>
    </location>
</feature>
<evidence type="ECO:0000313" key="2">
    <source>
        <dbReference type="EMBL" id="CAG9822223.1"/>
    </source>
</evidence>
<sequence length="231" mass="25897">MYDNFLNARKAFSKMVDEPDVLSENDISERIQKRRILSSSDDDGTNISNVPRQRRLPTPPAVPKKSCSESICMISDSSDVMVKSRHDIINKKEVSKPSTSRNLGSPSPIRSSQIHDREHWASSGAGKIIGDKVINLNFKECYTFRTSSGQVVKTLNHDLTCEYHEEADTKIVYHACKSKKKIVIKCSDSDILIILLAESPDESPEISDSETEDLSGEDEDSNDDEDDEDDE</sequence>
<dbReference type="EMBL" id="OU896711">
    <property type="protein sequence ID" value="CAG9822223.1"/>
    <property type="molecule type" value="Genomic_DNA"/>
</dbReference>
<dbReference type="AlphaFoldDB" id="A0A9N9SJQ0"/>
<feature type="compositionally biased region" description="Acidic residues" evidence="1">
    <location>
        <begin position="199"/>
        <end position="231"/>
    </location>
</feature>
<dbReference type="OrthoDB" id="6774824at2759"/>
<accession>A0A9N9SJQ0</accession>
<gene>
    <name evidence="2" type="ORF">PHAECO_LOCUS9476</name>
</gene>
<organism evidence="2 3">
    <name type="scientific">Phaedon cochleariae</name>
    <name type="common">Mustard beetle</name>
    <dbReference type="NCBI Taxonomy" id="80249"/>
    <lineage>
        <taxon>Eukaryota</taxon>
        <taxon>Metazoa</taxon>
        <taxon>Ecdysozoa</taxon>
        <taxon>Arthropoda</taxon>
        <taxon>Hexapoda</taxon>
        <taxon>Insecta</taxon>
        <taxon>Pterygota</taxon>
        <taxon>Neoptera</taxon>
        <taxon>Endopterygota</taxon>
        <taxon>Coleoptera</taxon>
        <taxon>Polyphaga</taxon>
        <taxon>Cucujiformia</taxon>
        <taxon>Chrysomeloidea</taxon>
        <taxon>Chrysomelidae</taxon>
        <taxon>Chrysomelinae</taxon>
        <taxon>Chrysomelini</taxon>
        <taxon>Phaedon</taxon>
    </lineage>
</organism>
<name>A0A9N9SJQ0_PHACE</name>
<keyword evidence="3" id="KW-1185">Reference proteome</keyword>
<proteinExistence type="predicted"/>
<evidence type="ECO:0000256" key="1">
    <source>
        <dbReference type="SAM" id="MobiDB-lite"/>
    </source>
</evidence>
<feature type="region of interest" description="Disordered" evidence="1">
    <location>
        <begin position="198"/>
        <end position="231"/>
    </location>
</feature>
<feature type="compositionally biased region" description="Polar residues" evidence="1">
    <location>
        <begin position="96"/>
        <end position="112"/>
    </location>
</feature>
<dbReference type="Proteomes" id="UP001153737">
    <property type="component" value="Chromosome 5"/>
</dbReference>
<reference evidence="2" key="1">
    <citation type="submission" date="2022-01" db="EMBL/GenBank/DDBJ databases">
        <authorList>
            <person name="King R."/>
        </authorList>
    </citation>
    <scope>NUCLEOTIDE SEQUENCE</scope>
</reference>
<evidence type="ECO:0000313" key="3">
    <source>
        <dbReference type="Proteomes" id="UP001153737"/>
    </source>
</evidence>
<feature type="region of interest" description="Disordered" evidence="1">
    <location>
        <begin position="89"/>
        <end position="117"/>
    </location>
</feature>